<evidence type="ECO:0000313" key="1">
    <source>
        <dbReference type="EMBL" id="GGI25113.1"/>
    </source>
</evidence>
<organism evidence="1 2">
    <name type="scientific">Bradyrhizobium guangdongense</name>
    <dbReference type="NCBI Taxonomy" id="1325090"/>
    <lineage>
        <taxon>Bacteria</taxon>
        <taxon>Pseudomonadati</taxon>
        <taxon>Pseudomonadota</taxon>
        <taxon>Alphaproteobacteria</taxon>
        <taxon>Hyphomicrobiales</taxon>
        <taxon>Nitrobacteraceae</taxon>
        <taxon>Bradyrhizobium</taxon>
    </lineage>
</organism>
<reference evidence="1" key="2">
    <citation type="submission" date="2022-12" db="EMBL/GenBank/DDBJ databases">
        <authorList>
            <person name="Sun Q."/>
            <person name="Zhou Y."/>
        </authorList>
    </citation>
    <scope>NUCLEOTIDE SEQUENCE</scope>
    <source>
        <strain evidence="1">CGMCC 1.15034</strain>
    </source>
</reference>
<accession>A0AA87W4A0</accession>
<comment type="caution">
    <text evidence="1">The sequence shown here is derived from an EMBL/GenBank/DDBJ whole genome shotgun (WGS) entry which is preliminary data.</text>
</comment>
<dbReference type="EMBL" id="BMHC01000006">
    <property type="protein sequence ID" value="GGI25113.1"/>
    <property type="molecule type" value="Genomic_DNA"/>
</dbReference>
<evidence type="ECO:0000313" key="2">
    <source>
        <dbReference type="Proteomes" id="UP000625079"/>
    </source>
</evidence>
<protein>
    <submittedName>
        <fullName evidence="1">Uncharacterized protein</fullName>
    </submittedName>
</protein>
<sequence>MKGWNRKVRITKAIRRAWITTRTVSPTPLSVFVPEVTLIALSIPAGDHRTPPSRVQPTRSRPKEIVLILIVGPIPA</sequence>
<gene>
    <name evidence="1" type="ORF">GCM10010987_32750</name>
</gene>
<dbReference type="Proteomes" id="UP000625079">
    <property type="component" value="Unassembled WGS sequence"/>
</dbReference>
<proteinExistence type="predicted"/>
<dbReference type="AlphaFoldDB" id="A0AA87W4A0"/>
<reference evidence="1" key="1">
    <citation type="journal article" date="2014" name="Int. J. Syst. Evol. Microbiol.">
        <title>Complete genome sequence of Corynebacterium casei LMG S-19264T (=DSM 44701T), isolated from a smear-ripened cheese.</title>
        <authorList>
            <consortium name="US DOE Joint Genome Institute (JGI-PGF)"/>
            <person name="Walter F."/>
            <person name="Albersmeier A."/>
            <person name="Kalinowski J."/>
            <person name="Ruckert C."/>
        </authorList>
    </citation>
    <scope>NUCLEOTIDE SEQUENCE</scope>
    <source>
        <strain evidence="1">CGMCC 1.15034</strain>
    </source>
</reference>
<name>A0AA87W4A0_9BRAD</name>